<evidence type="ECO:0000256" key="5">
    <source>
        <dbReference type="RuleBase" id="RU363041"/>
    </source>
</evidence>
<comment type="caution">
    <text evidence="6">The sequence shown here is derived from an EMBL/GenBank/DDBJ whole genome shotgun (WGS) entry which is preliminary data.</text>
</comment>
<feature type="transmembrane region" description="Helical" evidence="5">
    <location>
        <begin position="34"/>
        <end position="56"/>
    </location>
</feature>
<proteinExistence type="inferred from homology"/>
<evidence type="ECO:0000313" key="6">
    <source>
        <dbReference type="EMBL" id="GAA0397613.1"/>
    </source>
</evidence>
<feature type="transmembrane region" description="Helical" evidence="5">
    <location>
        <begin position="259"/>
        <end position="277"/>
    </location>
</feature>
<dbReference type="Proteomes" id="UP001500791">
    <property type="component" value="Unassembled WGS sequence"/>
</dbReference>
<organism evidence="6 7">
    <name type="scientific">Brevundimonas terrae</name>
    <dbReference type="NCBI Taxonomy" id="363631"/>
    <lineage>
        <taxon>Bacteria</taxon>
        <taxon>Pseudomonadati</taxon>
        <taxon>Pseudomonadota</taxon>
        <taxon>Alphaproteobacteria</taxon>
        <taxon>Caulobacterales</taxon>
        <taxon>Caulobacteraceae</taxon>
        <taxon>Brevundimonas</taxon>
    </lineage>
</organism>
<feature type="transmembrane region" description="Helical" evidence="5">
    <location>
        <begin position="101"/>
        <end position="122"/>
    </location>
</feature>
<feature type="transmembrane region" description="Helical" evidence="5">
    <location>
        <begin position="203"/>
        <end position="221"/>
    </location>
</feature>
<keyword evidence="2 5" id="KW-0812">Transmembrane</keyword>
<dbReference type="EMBL" id="BAAAEJ010000008">
    <property type="protein sequence ID" value="GAA0397613.1"/>
    <property type="molecule type" value="Genomic_DNA"/>
</dbReference>
<feature type="transmembrane region" description="Helical" evidence="5">
    <location>
        <begin position="128"/>
        <end position="146"/>
    </location>
</feature>
<sequence>MVLSVLLTALWALAGFYAVQLIRTARARGQLKPKLSGVAIGAVANFFDALGIGSFAPTTAWLRFRKLVPDSFLPAVLNAGHCLPTVVQGLVFMKLIQVDPVLLVSCIAASIFGAVIGAPIVLRLPVRAVQFTVGAALLIAAILYALTNLDLMPTGGQALSLDGNMFVIAIIAHVVMGALMSFGIGLYAPSLIMLSLMGMNPTAAFPIMMGACAFLMPVSSLRFIRSQRIDLRLVLGMALGGIPAVLVAAYVVTSLPLTILRWGVVVVVLYAGINLLVTAQKASRQAEPSAPEATNEHAS</sequence>
<evidence type="ECO:0000313" key="7">
    <source>
        <dbReference type="Proteomes" id="UP001500791"/>
    </source>
</evidence>
<gene>
    <name evidence="6" type="ORF">GCM10009093_25360</name>
</gene>
<comment type="similarity">
    <text evidence="5">Belongs to the 4-toluene sulfonate uptake permease (TSUP) (TC 2.A.102) family.</text>
</comment>
<keyword evidence="3 5" id="KW-1133">Transmembrane helix</keyword>
<dbReference type="InterPro" id="IPR002781">
    <property type="entry name" value="TM_pro_TauE-like"/>
</dbReference>
<evidence type="ECO:0000256" key="2">
    <source>
        <dbReference type="ARBA" id="ARBA00022692"/>
    </source>
</evidence>
<dbReference type="PANTHER" id="PTHR43483">
    <property type="entry name" value="MEMBRANE TRANSPORTER PROTEIN HI_0806-RELATED"/>
    <property type="match status" value="1"/>
</dbReference>
<keyword evidence="4 5" id="KW-0472">Membrane</keyword>
<dbReference type="Pfam" id="PF01925">
    <property type="entry name" value="TauE"/>
    <property type="match status" value="1"/>
</dbReference>
<evidence type="ECO:0000256" key="1">
    <source>
        <dbReference type="ARBA" id="ARBA00004141"/>
    </source>
</evidence>
<evidence type="ECO:0000256" key="4">
    <source>
        <dbReference type="ARBA" id="ARBA00023136"/>
    </source>
</evidence>
<name>A0ABP3IDE0_9CAUL</name>
<evidence type="ECO:0000256" key="3">
    <source>
        <dbReference type="ARBA" id="ARBA00022989"/>
    </source>
</evidence>
<dbReference type="RefSeq" id="WP_167177790.1">
    <property type="nucleotide sequence ID" value="NZ_BAAAEJ010000008.1"/>
</dbReference>
<keyword evidence="5" id="KW-1003">Cell membrane</keyword>
<feature type="transmembrane region" description="Helical" evidence="5">
    <location>
        <begin position="166"/>
        <end position="188"/>
    </location>
</feature>
<dbReference type="PANTHER" id="PTHR43483:SF3">
    <property type="entry name" value="MEMBRANE TRANSPORTER PROTEIN HI_0806-RELATED"/>
    <property type="match status" value="1"/>
</dbReference>
<reference evidence="7" key="1">
    <citation type="journal article" date="2019" name="Int. J. Syst. Evol. Microbiol.">
        <title>The Global Catalogue of Microorganisms (GCM) 10K type strain sequencing project: providing services to taxonomists for standard genome sequencing and annotation.</title>
        <authorList>
            <consortium name="The Broad Institute Genomics Platform"/>
            <consortium name="The Broad Institute Genome Sequencing Center for Infectious Disease"/>
            <person name="Wu L."/>
            <person name="Ma J."/>
        </authorList>
    </citation>
    <scope>NUCLEOTIDE SEQUENCE [LARGE SCALE GENOMIC DNA]</scope>
    <source>
        <strain evidence="7">JCM 13476</strain>
    </source>
</reference>
<comment type="subcellular location">
    <subcellularLocation>
        <location evidence="5">Cell membrane</location>
        <topology evidence="5">Multi-pass membrane protein</topology>
    </subcellularLocation>
    <subcellularLocation>
        <location evidence="1">Membrane</location>
        <topology evidence="1">Multi-pass membrane protein</topology>
    </subcellularLocation>
</comment>
<accession>A0ABP3IDE0</accession>
<protein>
    <recommendedName>
        <fullName evidence="5">Probable membrane transporter protein</fullName>
    </recommendedName>
</protein>
<feature type="transmembrane region" description="Helical" evidence="5">
    <location>
        <begin position="233"/>
        <end position="253"/>
    </location>
</feature>
<keyword evidence="7" id="KW-1185">Reference proteome</keyword>